<dbReference type="SUPFAM" id="SSF56801">
    <property type="entry name" value="Acetyl-CoA synthetase-like"/>
    <property type="match status" value="1"/>
</dbReference>
<dbReference type="InterPro" id="IPR023213">
    <property type="entry name" value="CAT-like_dom_sf"/>
</dbReference>
<name>A0A014NED6_9HYPO</name>
<evidence type="ECO:0000256" key="3">
    <source>
        <dbReference type="ARBA" id="ARBA00029454"/>
    </source>
</evidence>
<evidence type="ECO:0000259" key="4">
    <source>
        <dbReference type="Pfam" id="PF00501"/>
    </source>
</evidence>
<dbReference type="Pfam" id="PF00501">
    <property type="entry name" value="AMP-binding"/>
    <property type="match status" value="1"/>
</dbReference>
<evidence type="ECO:0000256" key="1">
    <source>
        <dbReference type="ARBA" id="ARBA00022450"/>
    </source>
</evidence>
<dbReference type="eggNOG" id="KOG1178">
    <property type="taxonomic scope" value="Eukaryota"/>
</dbReference>
<sequence length="1366" mass="151188">MNADFLQQAQNHADGMIPYQHASLQALRELGPDVQAALSLKSLFVVQHCLQNLDVDFFLDEVEGFGDLMTGYFDYPLVMECILSSTTEGPGQNDIQITMDARFDAVVISKKQMVGLCRQFRHVVEQLDNIDQLDTLDDIRLASRDDVDQVISWNASQPWECVEKTVHDIISDQVRLNPNAVAITGWDGQMSYLELDEHSTRVAKILVPKSIGPETIVPLCFEKSKWAVVAALAVLKAGGVVTQLGVSHPLSRKKKILEDTKARLVLVPSTNIGDQFTGIVPRMVIDEQSTAQLLEFNTPLPEIKPNAAYILFTSGSTGGGQRAFSFSHGGQFKINQSTRVLQFAAYTFDISCADIFITLKRGTTICIPSEYECINDLTSAVTKYRADWMFVTPTVAQLIDPESVPSLRTLVLGGEAPTAENVTTWANRLDLIFIWGPAETTIYTSAYRRPGPLLEEHLPGYMIPTVWICAETMTLTGHGKMDGTAVAKWAENFDHEAYQDLLLDSSEYDTKVESAVAASGQATVIRTLASQVLGIPAARAAGIDLSVRDILKAKPPFGMAEAATPIKSDSPFPITEIDAPRAEVLDTPFRLSPIQNLFFDTAGPPPGSSTSHFTQTILHNVNRNMEALGIHDAIHAIISRHSMLCARFSRGILEDRNNLYKILAERNSAFDISQGPIFAAHLFNINNGSQEQLLLLSAHHLVIDVVSWLVILGDMEEFLISSKPGILSLEKPLPFHTWLHSQQEQPEENLMQANGLNSSLNGMQALDLTYWGMTDQANKYGSEGELSFSLDEEETARLLRGYGNRSTPAAAESVDIMVATLLQAFSAVFPDHAILPTVFSEGHGRESADKDVDPSGTVGWFTTLTPLHVVLVDNNVVNTIREIEILFNFLGSFQQLESKEGLFSDAPLLDNEIIIDNGPELNRLALFDVSAIVTGGRLKMTFKYNRRMQHQNRIYEWVTTMHSLLKVADESLSSLNTSELESIFAKSMKKETKEQMLDNLGVDMANVQEIVLCALLQQHMVLLMAQQSGLGIYEVELVFHITGDNINTAKLESAWQQVVLAHYTANVPVITCYTVGTQQRALGQQRLHNNKGNGHEARSRNDGAHKACKLEMSHALNDGVSTALILRPAFSSFFSWQNAQITAKSSDYWQKFVRGIQAHKVFDVDICVNTVKRIRNTCLEHGVTMATFFQVVWGLVLSAHTGRDDALFGYMTANRDGPIEGVGDIVGPLVNMILCRIDRSKGSLADMLSRAQDDFLESLTHQHGLIRLVLPVWSSVMSLQYLDSRVARVGNDNRLRDGGIQLEQFWGHDPNEWDITLGVQVKSGSSGHDVIHACIGYWSGSISQEEAQKMRQSFGEVMEKLIIGTR</sequence>
<evidence type="ECO:0000256" key="2">
    <source>
        <dbReference type="ARBA" id="ARBA00022553"/>
    </source>
</evidence>
<dbReference type="InterPro" id="IPR045851">
    <property type="entry name" value="AMP-bd_C_sf"/>
</dbReference>
<feature type="domain" description="Condensation" evidence="5">
    <location>
        <begin position="1166"/>
        <end position="1262"/>
    </location>
</feature>
<evidence type="ECO:0000313" key="7">
    <source>
        <dbReference type="Proteomes" id="UP000030151"/>
    </source>
</evidence>
<protein>
    <submittedName>
        <fullName evidence="6">Nonribosomal peptide synthetase-like protein</fullName>
    </submittedName>
</protein>
<dbReference type="EMBL" id="JELW01000013">
    <property type="protein sequence ID" value="EXV00362.1"/>
    <property type="molecule type" value="Genomic_DNA"/>
</dbReference>
<feature type="domain" description="AMP-dependent synthetase/ligase" evidence="4">
    <location>
        <begin position="172"/>
        <end position="450"/>
    </location>
</feature>
<dbReference type="InterPro" id="IPR001242">
    <property type="entry name" value="Condensation_dom"/>
</dbReference>
<dbReference type="PANTHER" id="PTHR45398">
    <property type="match status" value="1"/>
</dbReference>
<evidence type="ECO:0000313" key="6">
    <source>
        <dbReference type="EMBL" id="EXV00362.1"/>
    </source>
</evidence>
<comment type="caution">
    <text evidence="6">The sequence shown here is derived from an EMBL/GenBank/DDBJ whole genome shotgun (WGS) entry which is preliminary data.</text>
</comment>
<comment type="similarity">
    <text evidence="3">Belongs to the NRP synthetase family.</text>
</comment>
<keyword evidence="2" id="KW-0597">Phosphoprotein</keyword>
<keyword evidence="1" id="KW-0596">Phosphopantetheine</keyword>
<dbReference type="OrthoDB" id="416786at2759"/>
<dbReference type="Gene3D" id="3.40.50.980">
    <property type="match status" value="2"/>
</dbReference>
<dbReference type="Gene3D" id="3.30.559.10">
    <property type="entry name" value="Chloramphenicol acetyltransferase-like domain"/>
    <property type="match status" value="1"/>
</dbReference>
<gene>
    <name evidence="6" type="ORF">X797_006422</name>
</gene>
<reference evidence="6 7" key="1">
    <citation type="submission" date="2014-02" db="EMBL/GenBank/DDBJ databases">
        <title>The genome sequence of the entomopathogenic fungus Metarhizium robertsii ARSEF 2575.</title>
        <authorList>
            <person name="Giuliano Garisto Donzelli B."/>
            <person name="Roe B.A."/>
            <person name="Macmil S.L."/>
            <person name="Krasnoff S.B."/>
            <person name="Gibson D.M."/>
        </authorList>
    </citation>
    <scope>NUCLEOTIDE SEQUENCE [LARGE SCALE GENOMIC DNA]</scope>
    <source>
        <strain evidence="6 7">ARSEF 2575</strain>
    </source>
</reference>
<dbReference type="SUPFAM" id="SSF52777">
    <property type="entry name" value="CoA-dependent acyltransferases"/>
    <property type="match status" value="5"/>
</dbReference>
<organism evidence="6 7">
    <name type="scientific">Metarhizium robertsii</name>
    <dbReference type="NCBI Taxonomy" id="568076"/>
    <lineage>
        <taxon>Eukaryota</taxon>
        <taxon>Fungi</taxon>
        <taxon>Dikarya</taxon>
        <taxon>Ascomycota</taxon>
        <taxon>Pezizomycotina</taxon>
        <taxon>Sordariomycetes</taxon>
        <taxon>Hypocreomycetidae</taxon>
        <taxon>Hypocreales</taxon>
        <taxon>Clavicipitaceae</taxon>
        <taxon>Metarhizium</taxon>
    </lineage>
</organism>
<dbReference type="Pfam" id="PF00668">
    <property type="entry name" value="Condensation"/>
    <property type="match status" value="2"/>
</dbReference>
<dbReference type="InterPro" id="IPR000873">
    <property type="entry name" value="AMP-dep_synth/lig_dom"/>
</dbReference>
<dbReference type="Proteomes" id="UP000030151">
    <property type="component" value="Unassembled WGS sequence"/>
</dbReference>
<evidence type="ECO:0000259" key="5">
    <source>
        <dbReference type="Pfam" id="PF00668"/>
    </source>
</evidence>
<dbReference type="HOGENOM" id="CLU_000022_60_2_1"/>
<proteinExistence type="inferred from homology"/>
<dbReference type="Gene3D" id="3.30.300.30">
    <property type="match status" value="1"/>
</dbReference>
<accession>A0A014NED6</accession>
<dbReference type="Gene3D" id="3.30.559.30">
    <property type="entry name" value="Nonribosomal peptide synthetase, condensation domain"/>
    <property type="match status" value="4"/>
</dbReference>
<dbReference type="GO" id="GO:0003824">
    <property type="term" value="F:catalytic activity"/>
    <property type="evidence" value="ECO:0007669"/>
    <property type="project" value="InterPro"/>
</dbReference>
<dbReference type="PANTHER" id="PTHR45398:SF1">
    <property type="entry name" value="ENZYME, PUTATIVE (JCVI)-RELATED"/>
    <property type="match status" value="1"/>
</dbReference>
<feature type="domain" description="Condensation" evidence="5">
    <location>
        <begin position="665"/>
        <end position="871"/>
    </location>
</feature>